<name>A0A9D1JB11_9FIRM</name>
<evidence type="ECO:0000259" key="2">
    <source>
        <dbReference type="Pfam" id="PF02541"/>
    </source>
</evidence>
<dbReference type="CDD" id="cd00077">
    <property type="entry name" value="HDc"/>
    <property type="match status" value="1"/>
</dbReference>
<dbReference type="Pfam" id="PF21447">
    <property type="entry name" value="Ppx-GppA_III"/>
    <property type="match status" value="1"/>
</dbReference>
<evidence type="ECO:0000313" key="4">
    <source>
        <dbReference type="EMBL" id="HIR70982.1"/>
    </source>
</evidence>
<dbReference type="SUPFAM" id="SSF109604">
    <property type="entry name" value="HD-domain/PDEase-like"/>
    <property type="match status" value="1"/>
</dbReference>
<evidence type="ECO:0000256" key="1">
    <source>
        <dbReference type="ARBA" id="ARBA00007125"/>
    </source>
</evidence>
<dbReference type="AlphaFoldDB" id="A0A9D1JB11"/>
<dbReference type="EMBL" id="DVHM01000108">
    <property type="protein sequence ID" value="HIR70982.1"/>
    <property type="molecule type" value="Genomic_DNA"/>
</dbReference>
<comment type="similarity">
    <text evidence="1">Belongs to the GppA/Ppx family.</text>
</comment>
<dbReference type="InterPro" id="IPR003695">
    <property type="entry name" value="Ppx_GppA_N"/>
</dbReference>
<dbReference type="InterPro" id="IPR003607">
    <property type="entry name" value="HD/PDEase_dom"/>
</dbReference>
<dbReference type="Gene3D" id="3.30.420.150">
    <property type="entry name" value="Exopolyphosphatase. Domain 2"/>
    <property type="match status" value="1"/>
</dbReference>
<evidence type="ECO:0000313" key="5">
    <source>
        <dbReference type="Proteomes" id="UP000823912"/>
    </source>
</evidence>
<organism evidence="4 5">
    <name type="scientific">Candidatus Pullilachnospira gallistercoris</name>
    <dbReference type="NCBI Taxonomy" id="2840911"/>
    <lineage>
        <taxon>Bacteria</taxon>
        <taxon>Bacillati</taxon>
        <taxon>Bacillota</taxon>
        <taxon>Clostridia</taxon>
        <taxon>Lachnospirales</taxon>
        <taxon>Lachnospiraceae</taxon>
        <taxon>Lachnospiraceae incertae sedis</taxon>
        <taxon>Candidatus Pullilachnospira</taxon>
    </lineage>
</organism>
<dbReference type="InterPro" id="IPR048950">
    <property type="entry name" value="Ppx_GppA_C"/>
</dbReference>
<dbReference type="InterPro" id="IPR050273">
    <property type="entry name" value="GppA/Ppx_hydrolase"/>
</dbReference>
<feature type="domain" description="Ppx/GppA phosphatase N-terminal" evidence="2">
    <location>
        <begin position="46"/>
        <end position="172"/>
    </location>
</feature>
<accession>A0A9D1JB11</accession>
<comment type="caution">
    <text evidence="4">The sequence shown here is derived from an EMBL/GenBank/DDBJ whole genome shotgun (WGS) entry which is preliminary data.</text>
</comment>
<dbReference type="Gene3D" id="1.10.3210.10">
    <property type="entry name" value="Hypothetical protein af1432"/>
    <property type="match status" value="1"/>
</dbReference>
<dbReference type="Proteomes" id="UP000823912">
    <property type="component" value="Unassembled WGS sequence"/>
</dbReference>
<dbReference type="SUPFAM" id="SSF53067">
    <property type="entry name" value="Actin-like ATPase domain"/>
    <property type="match status" value="2"/>
</dbReference>
<protein>
    <submittedName>
        <fullName evidence="4">HD domain-containing protein</fullName>
    </submittedName>
</protein>
<dbReference type="Gene3D" id="3.30.420.40">
    <property type="match status" value="1"/>
</dbReference>
<dbReference type="PANTHER" id="PTHR30005:SF0">
    <property type="entry name" value="RETROGRADE REGULATION PROTEIN 2"/>
    <property type="match status" value="1"/>
</dbReference>
<reference evidence="4" key="1">
    <citation type="submission" date="2020-10" db="EMBL/GenBank/DDBJ databases">
        <authorList>
            <person name="Gilroy R."/>
        </authorList>
    </citation>
    <scope>NUCLEOTIDE SEQUENCE</scope>
    <source>
        <strain evidence="4">ChiSjej5B23-6657</strain>
    </source>
</reference>
<dbReference type="Pfam" id="PF02541">
    <property type="entry name" value="Ppx-GppA"/>
    <property type="match status" value="1"/>
</dbReference>
<dbReference type="PANTHER" id="PTHR30005">
    <property type="entry name" value="EXOPOLYPHOSPHATASE"/>
    <property type="match status" value="1"/>
</dbReference>
<dbReference type="InterPro" id="IPR043129">
    <property type="entry name" value="ATPase_NBD"/>
</dbReference>
<dbReference type="GO" id="GO:0016462">
    <property type="term" value="F:pyrophosphatase activity"/>
    <property type="evidence" value="ECO:0007669"/>
    <property type="project" value="TreeGrafter"/>
</dbReference>
<feature type="domain" description="Ppx/GppA phosphatase C-terminal" evidence="3">
    <location>
        <begin position="324"/>
        <end position="475"/>
    </location>
</feature>
<proteinExistence type="inferred from homology"/>
<reference evidence="4" key="2">
    <citation type="journal article" date="2021" name="PeerJ">
        <title>Extensive microbial diversity within the chicken gut microbiome revealed by metagenomics and culture.</title>
        <authorList>
            <person name="Gilroy R."/>
            <person name="Ravi A."/>
            <person name="Getino M."/>
            <person name="Pursley I."/>
            <person name="Horton D.L."/>
            <person name="Alikhan N.F."/>
            <person name="Baker D."/>
            <person name="Gharbi K."/>
            <person name="Hall N."/>
            <person name="Watson M."/>
            <person name="Adriaenssens E.M."/>
            <person name="Foster-Nyarko E."/>
            <person name="Jarju S."/>
            <person name="Secka A."/>
            <person name="Antonio M."/>
            <person name="Oren A."/>
            <person name="Chaudhuri R.R."/>
            <person name="La Ragione R."/>
            <person name="Hildebrand F."/>
            <person name="Pallen M.J."/>
        </authorList>
    </citation>
    <scope>NUCLEOTIDE SEQUENCE</scope>
    <source>
        <strain evidence="4">ChiSjej5B23-6657</strain>
    </source>
</reference>
<evidence type="ECO:0000259" key="3">
    <source>
        <dbReference type="Pfam" id="PF21447"/>
    </source>
</evidence>
<sequence length="508" mass="58302">MKLFASIYIGSYEIILKIFQVSKGKNRKEIDCLKAQTGIARDIYDAKTISLETVNRICGVLSDMQRAMETYQVTDYEAYMGSTIQLAKNDLFVIDQIRIRTGMDVTVLSNSEHRFLGYQAVASMDGFSDMVKDSAVIVDVGGASLQITLFVHGKIKTTQHIMLGTVYLNENIKRLSHAANYREQIFQIMYKELDVFCATFLKGVDVKYLILLGDHMSELVERLGLSDDEKRMKTEEYRKFLAVDRHGDLGKAMDQMDLLEDNQELAEAFLLLHQAIAERIPSKYVFAPGVGVSEGIACNYFYRNKILTSTHDFEQDIVSAAWSISRRYESYQPHLKALDKISLMIFDTMKKYHGMGKRERLLMRVVAILHDCGKYISISEAANCSYTIIMSSEILGLSHREREMVATTVAYNRKELEAYEDVADRFTQKEYMTMVKLLAILKVANALDRSHRQKFKEIKMSVRKGKLDIVVESSDSIVLEKGLFEEKADFFEEIFSIRPQIRERRIFL</sequence>
<gene>
    <name evidence="4" type="ORF">IAA55_06855</name>
</gene>